<evidence type="ECO:0000256" key="1">
    <source>
        <dbReference type="ARBA" id="ARBA00022801"/>
    </source>
</evidence>
<name>A0A517NG86_9BACT</name>
<dbReference type="EC" id="3.1.1.72" evidence="4"/>
<dbReference type="PROSITE" id="PS51257">
    <property type="entry name" value="PROKAR_LIPOPROTEIN"/>
    <property type="match status" value="1"/>
</dbReference>
<dbReference type="InterPro" id="IPR013094">
    <property type="entry name" value="AB_hydrolase_3"/>
</dbReference>
<dbReference type="InterPro" id="IPR050300">
    <property type="entry name" value="GDXG_lipolytic_enzyme"/>
</dbReference>
<feature type="signal peptide" evidence="2">
    <location>
        <begin position="1"/>
        <end position="20"/>
    </location>
</feature>
<dbReference type="Pfam" id="PF07859">
    <property type="entry name" value="Abhydrolase_3"/>
    <property type="match status" value="1"/>
</dbReference>
<keyword evidence="1 4" id="KW-0378">Hydrolase</keyword>
<dbReference type="PANTHER" id="PTHR48081">
    <property type="entry name" value="AB HYDROLASE SUPERFAMILY PROTEIN C4A8.06C"/>
    <property type="match status" value="1"/>
</dbReference>
<feature type="chain" id="PRO_5021765732" evidence="2">
    <location>
        <begin position="21"/>
        <end position="299"/>
    </location>
</feature>
<dbReference type="Proteomes" id="UP000318538">
    <property type="component" value="Chromosome"/>
</dbReference>
<proteinExistence type="predicted"/>
<dbReference type="InterPro" id="IPR029058">
    <property type="entry name" value="AB_hydrolase_fold"/>
</dbReference>
<feature type="domain" description="Alpha/beta hydrolase fold-3" evidence="3">
    <location>
        <begin position="92"/>
        <end position="208"/>
    </location>
</feature>
<dbReference type="OrthoDB" id="9794725at2"/>
<evidence type="ECO:0000256" key="2">
    <source>
        <dbReference type="SAM" id="SignalP"/>
    </source>
</evidence>
<sequence length="299" mass="31973" precursor="true">MKSLLTFSIATLLMSTACFADAPAADAVISIWPSDPPAWDAPTEPEADTSGEDGRQVAGERVIRLGNVATPQLHVYRPVGIDSGTAVVICPGGGYSILAWDLEGTEIAERFSKIGVTALVLKYRVPTRQAETNWLAPVQDVQRSIGLVRSGAIDGVQASRVGVLGFSAGGNASAHAALAKKRHYDAIDGAEDTKFTPDYAVLVYPAWLVKDDNPGQLIDTLEVTPQSPPMFFAHASDDRINAMSSVTMYSELKKHQIPGSLHVFASGGHGFGSRVAGAPTDAWFELCHQWMNSQGWLKP</sequence>
<evidence type="ECO:0000259" key="3">
    <source>
        <dbReference type="Pfam" id="PF07859"/>
    </source>
</evidence>
<dbReference type="RefSeq" id="WP_145172609.1">
    <property type="nucleotide sequence ID" value="NZ_CP036525.1"/>
</dbReference>
<dbReference type="Gene3D" id="3.40.50.1820">
    <property type="entry name" value="alpha/beta hydrolase"/>
    <property type="match status" value="1"/>
</dbReference>
<dbReference type="GO" id="GO:0046555">
    <property type="term" value="F:acetylxylan esterase activity"/>
    <property type="evidence" value="ECO:0007669"/>
    <property type="project" value="UniProtKB-EC"/>
</dbReference>
<keyword evidence="2" id="KW-0732">Signal</keyword>
<dbReference type="PANTHER" id="PTHR48081:SF6">
    <property type="entry name" value="PEPTIDASE S9 PROLYL OLIGOPEPTIDASE CATALYTIC DOMAIN-CONTAINING PROTEIN"/>
    <property type="match status" value="1"/>
</dbReference>
<dbReference type="AlphaFoldDB" id="A0A517NG86"/>
<gene>
    <name evidence="4" type="primary">axeA1_6</name>
    <name evidence="4" type="ORF">K227x_45500</name>
</gene>
<dbReference type="SUPFAM" id="SSF53474">
    <property type="entry name" value="alpha/beta-Hydrolases"/>
    <property type="match status" value="1"/>
</dbReference>
<reference evidence="4 5" key="1">
    <citation type="submission" date="2019-02" db="EMBL/GenBank/DDBJ databases">
        <title>Deep-cultivation of Planctomycetes and their phenomic and genomic characterization uncovers novel biology.</title>
        <authorList>
            <person name="Wiegand S."/>
            <person name="Jogler M."/>
            <person name="Boedeker C."/>
            <person name="Pinto D."/>
            <person name="Vollmers J."/>
            <person name="Rivas-Marin E."/>
            <person name="Kohn T."/>
            <person name="Peeters S.H."/>
            <person name="Heuer A."/>
            <person name="Rast P."/>
            <person name="Oberbeckmann S."/>
            <person name="Bunk B."/>
            <person name="Jeske O."/>
            <person name="Meyerdierks A."/>
            <person name="Storesund J.E."/>
            <person name="Kallscheuer N."/>
            <person name="Luecker S."/>
            <person name="Lage O.M."/>
            <person name="Pohl T."/>
            <person name="Merkel B.J."/>
            <person name="Hornburger P."/>
            <person name="Mueller R.-W."/>
            <person name="Bruemmer F."/>
            <person name="Labrenz M."/>
            <person name="Spormann A.M."/>
            <person name="Op den Camp H."/>
            <person name="Overmann J."/>
            <person name="Amann R."/>
            <person name="Jetten M.S.M."/>
            <person name="Mascher T."/>
            <person name="Medema M.H."/>
            <person name="Devos D.P."/>
            <person name="Kaster A.-K."/>
            <person name="Ovreas L."/>
            <person name="Rohde M."/>
            <person name="Galperin M.Y."/>
            <person name="Jogler C."/>
        </authorList>
    </citation>
    <scope>NUCLEOTIDE SEQUENCE [LARGE SCALE GENOMIC DNA]</scope>
    <source>
        <strain evidence="4 5">K22_7</strain>
    </source>
</reference>
<dbReference type="KEGG" id="rlc:K227x_45500"/>
<dbReference type="EMBL" id="CP036525">
    <property type="protein sequence ID" value="QDT06142.1"/>
    <property type="molecule type" value="Genomic_DNA"/>
</dbReference>
<keyword evidence="5" id="KW-1185">Reference proteome</keyword>
<evidence type="ECO:0000313" key="4">
    <source>
        <dbReference type="EMBL" id="QDT06142.1"/>
    </source>
</evidence>
<evidence type="ECO:0000313" key="5">
    <source>
        <dbReference type="Proteomes" id="UP000318538"/>
    </source>
</evidence>
<accession>A0A517NG86</accession>
<organism evidence="4 5">
    <name type="scientific">Rubripirellula lacrimiformis</name>
    <dbReference type="NCBI Taxonomy" id="1930273"/>
    <lineage>
        <taxon>Bacteria</taxon>
        <taxon>Pseudomonadati</taxon>
        <taxon>Planctomycetota</taxon>
        <taxon>Planctomycetia</taxon>
        <taxon>Pirellulales</taxon>
        <taxon>Pirellulaceae</taxon>
        <taxon>Rubripirellula</taxon>
    </lineage>
</organism>
<protein>
    <submittedName>
        <fullName evidence="4">Acetylxylan esterase</fullName>
        <ecNumber evidence="4">3.1.1.72</ecNumber>
    </submittedName>
</protein>